<dbReference type="OrthoDB" id="9808843at2"/>
<dbReference type="GO" id="GO:0000160">
    <property type="term" value="P:phosphorelay signal transduction system"/>
    <property type="evidence" value="ECO:0007669"/>
    <property type="project" value="InterPro"/>
</dbReference>
<comment type="caution">
    <text evidence="8">The sequence shown here is derived from an EMBL/GenBank/DDBJ whole genome shotgun (WGS) entry which is preliminary data.</text>
</comment>
<dbReference type="InterPro" id="IPR039420">
    <property type="entry name" value="WalR-like"/>
</dbReference>
<dbReference type="Gene3D" id="3.40.50.2300">
    <property type="match status" value="1"/>
</dbReference>
<evidence type="ECO:0000313" key="9">
    <source>
        <dbReference type="Proteomes" id="UP000190037"/>
    </source>
</evidence>
<sequence>MRVVIAEDSVLLRDGLSRLLTARGHEIVGAVGDAEQLVAVATELRPDVCVVDVRMPPTHTDEGIRAAVTMRATLPEVGVLVLSQYVEEQYATELLAGNTSGVGYLLKDRVADVGEFVAAVERVAGGGTALDPEVVSQLLGRSRKRDVVEKLTPREREVLGLMAEGRTNAAVAQALVVSDGAVEKHVSNIFGKLGLAPSDTDHRRVLAVLAYLGS</sequence>
<evidence type="ECO:0000256" key="3">
    <source>
        <dbReference type="ARBA" id="ARBA00023125"/>
    </source>
</evidence>
<gene>
    <name evidence="8" type="ORF">B4N89_11635</name>
</gene>
<dbReference type="RefSeq" id="WP_078975791.1">
    <property type="nucleotide sequence ID" value="NZ_MWQN01000001.1"/>
</dbReference>
<dbReference type="STRING" id="159449.B4N89_11635"/>
<dbReference type="PANTHER" id="PTHR43214">
    <property type="entry name" value="TWO-COMPONENT RESPONSE REGULATOR"/>
    <property type="match status" value="1"/>
</dbReference>
<dbReference type="GO" id="GO:0003677">
    <property type="term" value="F:DNA binding"/>
    <property type="evidence" value="ECO:0007669"/>
    <property type="project" value="UniProtKB-KW"/>
</dbReference>
<dbReference type="PANTHER" id="PTHR43214:SF24">
    <property type="entry name" value="TRANSCRIPTIONAL REGULATORY PROTEIN NARL-RELATED"/>
    <property type="match status" value="1"/>
</dbReference>
<dbReference type="SUPFAM" id="SSF46894">
    <property type="entry name" value="C-terminal effector domain of the bipartite response regulators"/>
    <property type="match status" value="1"/>
</dbReference>
<reference evidence="8 9" key="1">
    <citation type="submission" date="2017-03" db="EMBL/GenBank/DDBJ databases">
        <title>Draft genome sequence of Streptomyces scabrisporus NF3, endophyte isolated from Amphipterygium adstringens.</title>
        <authorList>
            <person name="Vazquez M."/>
            <person name="Ceapa C.D."/>
            <person name="Rodriguez Luna D."/>
            <person name="Sanchez Esquivel S."/>
        </authorList>
    </citation>
    <scope>NUCLEOTIDE SEQUENCE [LARGE SCALE GENOMIC DNA]</scope>
    <source>
        <strain evidence="8 9">NF3</strain>
    </source>
</reference>
<feature type="modified residue" description="4-aspartylphosphate" evidence="5">
    <location>
        <position position="52"/>
    </location>
</feature>
<protein>
    <submittedName>
        <fullName evidence="8">DNA-binding response regulator</fullName>
    </submittedName>
</protein>
<dbReference type="SMART" id="SM00421">
    <property type="entry name" value="HTH_LUXR"/>
    <property type="match status" value="1"/>
</dbReference>
<dbReference type="Proteomes" id="UP000190037">
    <property type="component" value="Unassembled WGS sequence"/>
</dbReference>
<keyword evidence="9" id="KW-1185">Reference proteome</keyword>
<dbReference type="SUPFAM" id="SSF52172">
    <property type="entry name" value="CheY-like"/>
    <property type="match status" value="1"/>
</dbReference>
<dbReference type="PROSITE" id="PS50110">
    <property type="entry name" value="RESPONSE_REGULATORY"/>
    <property type="match status" value="1"/>
</dbReference>
<evidence type="ECO:0000259" key="7">
    <source>
        <dbReference type="PROSITE" id="PS50110"/>
    </source>
</evidence>
<accession>A0A1T3NXV7</accession>
<dbReference type="CDD" id="cd17535">
    <property type="entry name" value="REC_NarL-like"/>
    <property type="match status" value="1"/>
</dbReference>
<dbReference type="eggNOG" id="COG2197">
    <property type="taxonomic scope" value="Bacteria"/>
</dbReference>
<dbReference type="InterPro" id="IPR058245">
    <property type="entry name" value="NreC/VraR/RcsB-like_REC"/>
</dbReference>
<dbReference type="PROSITE" id="PS50043">
    <property type="entry name" value="HTH_LUXR_2"/>
    <property type="match status" value="1"/>
</dbReference>
<proteinExistence type="predicted"/>
<organism evidence="8 9">
    <name type="scientific">Embleya scabrispora</name>
    <dbReference type="NCBI Taxonomy" id="159449"/>
    <lineage>
        <taxon>Bacteria</taxon>
        <taxon>Bacillati</taxon>
        <taxon>Actinomycetota</taxon>
        <taxon>Actinomycetes</taxon>
        <taxon>Kitasatosporales</taxon>
        <taxon>Streptomycetaceae</taxon>
        <taxon>Embleya</taxon>
    </lineage>
</organism>
<evidence type="ECO:0000256" key="2">
    <source>
        <dbReference type="ARBA" id="ARBA00023015"/>
    </source>
</evidence>
<keyword evidence="1 5" id="KW-0597">Phosphoprotein</keyword>
<dbReference type="EMBL" id="MWQN01000001">
    <property type="protein sequence ID" value="OPC81511.1"/>
    <property type="molecule type" value="Genomic_DNA"/>
</dbReference>
<dbReference type="AlphaFoldDB" id="A0A1T3NXV7"/>
<dbReference type="InterPro" id="IPR016032">
    <property type="entry name" value="Sig_transdc_resp-reg_C-effctor"/>
</dbReference>
<keyword evidence="3 8" id="KW-0238">DNA-binding</keyword>
<keyword evidence="4" id="KW-0804">Transcription</keyword>
<name>A0A1T3NXV7_9ACTN</name>
<evidence type="ECO:0000259" key="6">
    <source>
        <dbReference type="PROSITE" id="PS50043"/>
    </source>
</evidence>
<dbReference type="InterPro" id="IPR011006">
    <property type="entry name" value="CheY-like_superfamily"/>
</dbReference>
<dbReference type="GO" id="GO:0006355">
    <property type="term" value="P:regulation of DNA-templated transcription"/>
    <property type="evidence" value="ECO:0007669"/>
    <property type="project" value="InterPro"/>
</dbReference>
<keyword evidence="2" id="KW-0805">Transcription regulation</keyword>
<feature type="domain" description="HTH luxR-type" evidence="6">
    <location>
        <begin position="144"/>
        <end position="214"/>
    </location>
</feature>
<dbReference type="Pfam" id="PF00072">
    <property type="entry name" value="Response_reg"/>
    <property type="match status" value="1"/>
</dbReference>
<evidence type="ECO:0000313" key="8">
    <source>
        <dbReference type="EMBL" id="OPC81511.1"/>
    </source>
</evidence>
<dbReference type="InterPro" id="IPR000792">
    <property type="entry name" value="Tscrpt_reg_LuxR_C"/>
</dbReference>
<feature type="domain" description="Response regulatory" evidence="7">
    <location>
        <begin position="2"/>
        <end position="122"/>
    </location>
</feature>
<dbReference type="SMART" id="SM00448">
    <property type="entry name" value="REC"/>
    <property type="match status" value="1"/>
</dbReference>
<evidence type="ECO:0000256" key="1">
    <source>
        <dbReference type="ARBA" id="ARBA00022553"/>
    </source>
</evidence>
<dbReference type="PRINTS" id="PR00038">
    <property type="entry name" value="HTHLUXR"/>
</dbReference>
<evidence type="ECO:0000256" key="4">
    <source>
        <dbReference type="ARBA" id="ARBA00023163"/>
    </source>
</evidence>
<dbReference type="InterPro" id="IPR001789">
    <property type="entry name" value="Sig_transdc_resp-reg_receiver"/>
</dbReference>
<dbReference type="CDD" id="cd06170">
    <property type="entry name" value="LuxR_C_like"/>
    <property type="match status" value="1"/>
</dbReference>
<dbReference type="Pfam" id="PF00196">
    <property type="entry name" value="GerE"/>
    <property type="match status" value="1"/>
</dbReference>
<evidence type="ECO:0000256" key="5">
    <source>
        <dbReference type="PROSITE-ProRule" id="PRU00169"/>
    </source>
</evidence>